<dbReference type="Pfam" id="PF11151">
    <property type="entry name" value="DUF2929"/>
    <property type="match status" value="1"/>
</dbReference>
<keyword evidence="1" id="KW-0812">Transmembrane</keyword>
<dbReference type="Proteomes" id="UP000050865">
    <property type="component" value="Unassembled WGS sequence"/>
</dbReference>
<organism evidence="2 3">
    <name type="scientific">Lacticaseibacillus camelliae DSM 22697 = JCM 13995</name>
    <dbReference type="NCBI Taxonomy" id="1423730"/>
    <lineage>
        <taxon>Bacteria</taxon>
        <taxon>Bacillati</taxon>
        <taxon>Bacillota</taxon>
        <taxon>Bacilli</taxon>
        <taxon>Lactobacillales</taxon>
        <taxon>Lactobacillaceae</taxon>
        <taxon>Lacticaseibacillus</taxon>
    </lineage>
</organism>
<dbReference type="AlphaFoldDB" id="A0A0R2F324"/>
<accession>A0A0R2F324</accession>
<dbReference type="InterPro" id="IPR021324">
    <property type="entry name" value="DUF2929"/>
</dbReference>
<sequence>MRYIATLVWGVILGQVVGFLASALTGGTYDPKLSAIVSVIFTIILFVLPPIMKAFDPTTDEKKTN</sequence>
<reference evidence="2 3" key="1">
    <citation type="journal article" date="2015" name="Genome Announc.">
        <title>Expanding the biotechnology potential of lactobacilli through comparative genomics of 213 strains and associated genera.</title>
        <authorList>
            <person name="Sun Z."/>
            <person name="Harris H.M."/>
            <person name="McCann A."/>
            <person name="Guo C."/>
            <person name="Argimon S."/>
            <person name="Zhang W."/>
            <person name="Yang X."/>
            <person name="Jeffery I.B."/>
            <person name="Cooney J.C."/>
            <person name="Kagawa T.F."/>
            <person name="Liu W."/>
            <person name="Song Y."/>
            <person name="Salvetti E."/>
            <person name="Wrobel A."/>
            <person name="Rasinkangas P."/>
            <person name="Parkhill J."/>
            <person name="Rea M.C."/>
            <person name="O'Sullivan O."/>
            <person name="Ritari J."/>
            <person name="Douillard F.P."/>
            <person name="Paul Ross R."/>
            <person name="Yang R."/>
            <person name="Briner A.E."/>
            <person name="Felis G.E."/>
            <person name="de Vos W.M."/>
            <person name="Barrangou R."/>
            <person name="Klaenhammer T.R."/>
            <person name="Caufield P.W."/>
            <person name="Cui Y."/>
            <person name="Zhang H."/>
            <person name="O'Toole P.W."/>
        </authorList>
    </citation>
    <scope>NUCLEOTIDE SEQUENCE [LARGE SCALE GENOMIC DNA]</scope>
    <source>
        <strain evidence="2 3">DSM 22697</strain>
    </source>
</reference>
<evidence type="ECO:0000313" key="2">
    <source>
        <dbReference type="EMBL" id="KRN18724.1"/>
    </source>
</evidence>
<protein>
    <recommendedName>
        <fullName evidence="4">DUF2929 family protein</fullName>
    </recommendedName>
</protein>
<dbReference type="STRING" id="1423730.FC75_GL000492"/>
<feature type="transmembrane region" description="Helical" evidence="1">
    <location>
        <begin position="33"/>
        <end position="52"/>
    </location>
</feature>
<dbReference type="RefSeq" id="WP_054661778.1">
    <property type="nucleotide sequence ID" value="NZ_AYZJ01000084.1"/>
</dbReference>
<keyword evidence="1" id="KW-0472">Membrane</keyword>
<evidence type="ECO:0000313" key="3">
    <source>
        <dbReference type="Proteomes" id="UP000050865"/>
    </source>
</evidence>
<dbReference type="PATRIC" id="fig|1423730.4.peg.512"/>
<keyword evidence="3" id="KW-1185">Reference proteome</keyword>
<proteinExistence type="predicted"/>
<dbReference type="OrthoDB" id="2139526at2"/>
<comment type="caution">
    <text evidence="2">The sequence shown here is derived from an EMBL/GenBank/DDBJ whole genome shotgun (WGS) entry which is preliminary data.</text>
</comment>
<gene>
    <name evidence="2" type="ORF">FC75_GL000492</name>
</gene>
<keyword evidence="1" id="KW-1133">Transmembrane helix</keyword>
<evidence type="ECO:0008006" key="4">
    <source>
        <dbReference type="Google" id="ProtNLM"/>
    </source>
</evidence>
<dbReference type="EMBL" id="AYZJ01000084">
    <property type="protein sequence ID" value="KRN18724.1"/>
    <property type="molecule type" value="Genomic_DNA"/>
</dbReference>
<name>A0A0R2F324_9LACO</name>
<evidence type="ECO:0000256" key="1">
    <source>
        <dbReference type="SAM" id="Phobius"/>
    </source>
</evidence>